<name>A0A382R8I5_9ZZZZ</name>
<sequence length="323" mass="36494">LLELRKLNSVSPVIKVLRQIREIYRLIRLLARLDVDVIQTWMYQSDLIGGVVGTLLRKKIVWGIYSSNLEREYYKRSTYWAIRLCGSLSRYLPHRIVACTRAGSLAHIDIGYPKDRITHIPIAVDTNSFKKCASKRFSIRQSCGVGEHTKVVGMVARWDPQKDHKTMVEGFSLVCDERLDVELWLAGGYGMDDSNRELLELIESSGVTSRIRLFGAIEDIVSFYSGIDIFALLSNGEGMPNVLLEAVSCELPCVASSVGDIPNVVGEYCQLLKHNNDLKLSQALIKLIELDKGEAVNLTRLGRKYVIDNYSIESVSKRYTDLY</sequence>
<evidence type="ECO:0000259" key="1">
    <source>
        <dbReference type="Pfam" id="PF13439"/>
    </source>
</evidence>
<evidence type="ECO:0000313" key="2">
    <source>
        <dbReference type="EMBL" id="SVC94034.1"/>
    </source>
</evidence>
<dbReference type="InterPro" id="IPR028098">
    <property type="entry name" value="Glyco_trans_4-like_N"/>
</dbReference>
<protein>
    <recommendedName>
        <fullName evidence="1">Glycosyltransferase subfamily 4-like N-terminal domain-containing protein</fullName>
    </recommendedName>
</protein>
<dbReference type="AlphaFoldDB" id="A0A382R8I5"/>
<feature type="non-terminal residue" evidence="2">
    <location>
        <position position="1"/>
    </location>
</feature>
<feature type="domain" description="Glycosyltransferase subfamily 4-like N-terminal" evidence="1">
    <location>
        <begin position="17"/>
        <end position="127"/>
    </location>
</feature>
<dbReference type="Pfam" id="PF13439">
    <property type="entry name" value="Glyco_transf_4"/>
    <property type="match status" value="1"/>
</dbReference>
<organism evidence="2">
    <name type="scientific">marine metagenome</name>
    <dbReference type="NCBI Taxonomy" id="408172"/>
    <lineage>
        <taxon>unclassified sequences</taxon>
        <taxon>metagenomes</taxon>
        <taxon>ecological metagenomes</taxon>
    </lineage>
</organism>
<accession>A0A382R8I5</accession>
<reference evidence="2" key="1">
    <citation type="submission" date="2018-05" db="EMBL/GenBank/DDBJ databases">
        <authorList>
            <person name="Lanie J.A."/>
            <person name="Ng W.-L."/>
            <person name="Kazmierczak K.M."/>
            <person name="Andrzejewski T.M."/>
            <person name="Davidsen T.M."/>
            <person name="Wayne K.J."/>
            <person name="Tettelin H."/>
            <person name="Glass J.I."/>
            <person name="Rusch D."/>
            <person name="Podicherti R."/>
            <person name="Tsui H.-C.T."/>
            <person name="Winkler M.E."/>
        </authorList>
    </citation>
    <scope>NUCLEOTIDE SEQUENCE</scope>
</reference>
<feature type="non-terminal residue" evidence="2">
    <location>
        <position position="323"/>
    </location>
</feature>
<dbReference type="PANTHER" id="PTHR12526">
    <property type="entry name" value="GLYCOSYLTRANSFERASE"/>
    <property type="match status" value="1"/>
</dbReference>
<proteinExistence type="predicted"/>
<dbReference type="SUPFAM" id="SSF53756">
    <property type="entry name" value="UDP-Glycosyltransferase/glycogen phosphorylase"/>
    <property type="match status" value="1"/>
</dbReference>
<dbReference type="EMBL" id="UINC01119896">
    <property type="protein sequence ID" value="SVC94034.1"/>
    <property type="molecule type" value="Genomic_DNA"/>
</dbReference>
<dbReference type="Pfam" id="PF13692">
    <property type="entry name" value="Glyco_trans_1_4"/>
    <property type="match status" value="1"/>
</dbReference>
<dbReference type="Gene3D" id="3.40.50.2000">
    <property type="entry name" value="Glycogen Phosphorylase B"/>
    <property type="match status" value="2"/>
</dbReference>
<gene>
    <name evidence="2" type="ORF">METZ01_LOCUS346888</name>
</gene>